<feature type="non-terminal residue" evidence="5">
    <location>
        <position position="59"/>
    </location>
</feature>
<dbReference type="EMBL" id="JAMKFB020000007">
    <property type="protein sequence ID" value="KAL0188758.1"/>
    <property type="molecule type" value="Genomic_DNA"/>
</dbReference>
<reference evidence="5 6" key="1">
    <citation type="submission" date="2024-05" db="EMBL/GenBank/DDBJ databases">
        <title>Genome sequencing and assembly of Indian major carp, Cirrhinus mrigala (Hamilton, 1822).</title>
        <authorList>
            <person name="Mohindra V."/>
            <person name="Chowdhury L.M."/>
            <person name="Lal K."/>
            <person name="Jena J.K."/>
        </authorList>
    </citation>
    <scope>NUCLEOTIDE SEQUENCE [LARGE SCALE GENOMIC DNA]</scope>
    <source>
        <strain evidence="5">CM1030</strain>
        <tissue evidence="5">Blood</tissue>
    </source>
</reference>
<accession>A0ABD0QRU4</accession>
<evidence type="ECO:0000259" key="4">
    <source>
        <dbReference type="PROSITE" id="PS50268"/>
    </source>
</evidence>
<evidence type="ECO:0000256" key="2">
    <source>
        <dbReference type="ARBA" id="ARBA00023136"/>
    </source>
</evidence>
<comment type="subcellular location">
    <subcellularLocation>
        <location evidence="1">Membrane</location>
    </subcellularLocation>
</comment>
<dbReference type="InterPro" id="IPR020894">
    <property type="entry name" value="Cadherin_CS"/>
</dbReference>
<dbReference type="AlphaFoldDB" id="A0ABD0QRU4"/>
<dbReference type="GO" id="GO:0016020">
    <property type="term" value="C:membrane"/>
    <property type="evidence" value="ECO:0007669"/>
    <property type="project" value="UniProtKB-SubCell"/>
</dbReference>
<evidence type="ECO:0000256" key="1">
    <source>
        <dbReference type="ARBA" id="ARBA00004370"/>
    </source>
</evidence>
<evidence type="ECO:0000313" key="5">
    <source>
        <dbReference type="EMBL" id="KAL0188758.1"/>
    </source>
</evidence>
<protein>
    <recommendedName>
        <fullName evidence="4">Cadherin domain-containing protein</fullName>
    </recommendedName>
</protein>
<feature type="domain" description="Cadherin" evidence="4">
    <location>
        <begin position="2"/>
        <end position="37"/>
    </location>
</feature>
<proteinExistence type="predicted"/>
<dbReference type="GO" id="GO:0005509">
    <property type="term" value="F:calcium ion binding"/>
    <property type="evidence" value="ECO:0007669"/>
    <property type="project" value="UniProtKB-UniRule"/>
</dbReference>
<keyword evidence="3" id="KW-0106">Calcium</keyword>
<evidence type="ECO:0000313" key="6">
    <source>
        <dbReference type="Proteomes" id="UP001529510"/>
    </source>
</evidence>
<dbReference type="InterPro" id="IPR002126">
    <property type="entry name" value="Cadherin-like_dom"/>
</dbReference>
<keyword evidence="6" id="KW-1185">Reference proteome</keyword>
<sequence length="59" mass="6409">IYKLSASLINIENRKQLDSDDTFVIVVLDINDNSPVFPPDISGSISESSKAGKRVAMLS</sequence>
<dbReference type="PROSITE" id="PS00232">
    <property type="entry name" value="CADHERIN_1"/>
    <property type="match status" value="1"/>
</dbReference>
<keyword evidence="2" id="KW-0472">Membrane</keyword>
<organism evidence="5 6">
    <name type="scientific">Cirrhinus mrigala</name>
    <name type="common">Mrigala</name>
    <dbReference type="NCBI Taxonomy" id="683832"/>
    <lineage>
        <taxon>Eukaryota</taxon>
        <taxon>Metazoa</taxon>
        <taxon>Chordata</taxon>
        <taxon>Craniata</taxon>
        <taxon>Vertebrata</taxon>
        <taxon>Euteleostomi</taxon>
        <taxon>Actinopterygii</taxon>
        <taxon>Neopterygii</taxon>
        <taxon>Teleostei</taxon>
        <taxon>Ostariophysi</taxon>
        <taxon>Cypriniformes</taxon>
        <taxon>Cyprinidae</taxon>
        <taxon>Labeoninae</taxon>
        <taxon>Labeonini</taxon>
        <taxon>Cirrhinus</taxon>
    </lineage>
</organism>
<name>A0ABD0QRU4_CIRMR</name>
<feature type="non-terminal residue" evidence="5">
    <location>
        <position position="1"/>
    </location>
</feature>
<comment type="caution">
    <text evidence="5">The sequence shown here is derived from an EMBL/GenBank/DDBJ whole genome shotgun (WGS) entry which is preliminary data.</text>
</comment>
<gene>
    <name evidence="5" type="ORF">M9458_015857</name>
</gene>
<dbReference type="PROSITE" id="PS50268">
    <property type="entry name" value="CADHERIN_2"/>
    <property type="match status" value="1"/>
</dbReference>
<evidence type="ECO:0000256" key="3">
    <source>
        <dbReference type="PROSITE-ProRule" id="PRU00043"/>
    </source>
</evidence>
<dbReference type="Proteomes" id="UP001529510">
    <property type="component" value="Unassembled WGS sequence"/>
</dbReference>